<feature type="domain" description="RRM" evidence="9">
    <location>
        <begin position="330"/>
        <end position="435"/>
    </location>
</feature>
<dbReference type="InterPro" id="IPR035979">
    <property type="entry name" value="RBD_domain_sf"/>
</dbReference>
<protein>
    <recommendedName>
        <fullName evidence="4">Nucleolar protein 12</fullName>
    </recommendedName>
</protein>
<feature type="compositionally biased region" description="Basic and acidic residues" evidence="8">
    <location>
        <begin position="574"/>
        <end position="584"/>
    </location>
</feature>
<evidence type="ECO:0000259" key="9">
    <source>
        <dbReference type="PROSITE" id="PS50102"/>
    </source>
</evidence>
<dbReference type="Gene3D" id="3.30.70.330">
    <property type="match status" value="2"/>
</dbReference>
<keyword evidence="5 7" id="KW-0694">RNA-binding</keyword>
<comment type="function">
    <text evidence="1">Involved in pre-25S rRNA processing.</text>
</comment>
<dbReference type="PROSITE" id="PS50102">
    <property type="entry name" value="RRM"/>
    <property type="match status" value="1"/>
</dbReference>
<feature type="compositionally biased region" description="Basic and acidic residues" evidence="8">
    <location>
        <begin position="502"/>
        <end position="522"/>
    </location>
</feature>
<sequence>MGKGRTAGLAAPQATIDKTLNDLFASSSGPVKAPPSTRYAELLPVKEPGQVEPVSDEDGSEVEEDDEELSELDEELDDEDNELSSGEDSADGVEDDGIANSDVQSAAGLESESDDAAAKPESKKKDRKRKRKDEFEDLEDKYLSKLVDEDDEPSEKRQRGDSDKEGTGESTSKSTKADDNNDDDGDAPILHESLVQKSDEHADIEVDKANRTLFLGNVSSEAIASSKAKKQLMTHLASPLSELDASSGPHKVESLRFRSVAVAGGGMPKRAAYITKALMSTTTKSTNAYVVYSSPLAARAALKALNGTIVLDRHLRADSVAHPSPVAHRRCVFVGNLGFVDDETVLTTDADGETKAKKRTKTPADFEEGLWRVFSQHAGKVESVRVPRDAKTRVGKGFAYVQFYDGNDVEAALLLDGKKFPPMLPRILRVSRAKDPKKTALAMERSTKVKLEAMVAAGKVKGLDGAAGQPKSTKYKHKATPEQQSLAGRASRLFGRAGAAREAQRLKGGDKETRRKESKSDGGVDLSTLKTPEQIVFEGRRASSKDGKPKDLKFGKVKGKKRPPLQAKKRGARRAAEWRKKGDN</sequence>
<keyword evidence="6" id="KW-0539">Nucleus</keyword>
<evidence type="ECO:0000256" key="1">
    <source>
        <dbReference type="ARBA" id="ARBA00002475"/>
    </source>
</evidence>
<evidence type="ECO:0000256" key="4">
    <source>
        <dbReference type="ARBA" id="ARBA00015520"/>
    </source>
</evidence>
<evidence type="ECO:0000313" key="11">
    <source>
        <dbReference type="Proteomes" id="UP001408356"/>
    </source>
</evidence>
<feature type="region of interest" description="Disordered" evidence="8">
    <location>
        <begin position="26"/>
        <end position="188"/>
    </location>
</feature>
<keyword evidence="11" id="KW-1185">Reference proteome</keyword>
<evidence type="ECO:0000256" key="7">
    <source>
        <dbReference type="PROSITE-ProRule" id="PRU00176"/>
    </source>
</evidence>
<evidence type="ECO:0000256" key="8">
    <source>
        <dbReference type="SAM" id="MobiDB-lite"/>
    </source>
</evidence>
<dbReference type="SUPFAM" id="SSF54928">
    <property type="entry name" value="RNA-binding domain, RBD"/>
    <property type="match status" value="2"/>
</dbReference>
<dbReference type="EMBL" id="JARVKF010000393">
    <property type="protein sequence ID" value="KAK9418130.1"/>
    <property type="molecule type" value="Genomic_DNA"/>
</dbReference>
<dbReference type="InterPro" id="IPR012677">
    <property type="entry name" value="Nucleotide-bd_a/b_plait_sf"/>
</dbReference>
<accession>A0ABR2UTY5</accession>
<dbReference type="PANTHER" id="PTHR23236">
    <property type="entry name" value="EUKARYOTIC TRANSLATION INITIATION FACTOR 4B/4H"/>
    <property type="match status" value="1"/>
</dbReference>
<comment type="subcellular location">
    <subcellularLocation>
        <location evidence="2">Nucleus</location>
        <location evidence="2">Nucleolus</location>
    </subcellularLocation>
</comment>
<feature type="compositionally biased region" description="Basic and acidic residues" evidence="8">
    <location>
        <begin position="154"/>
        <end position="167"/>
    </location>
</feature>
<evidence type="ECO:0000256" key="5">
    <source>
        <dbReference type="ARBA" id="ARBA00022884"/>
    </source>
</evidence>
<evidence type="ECO:0000256" key="3">
    <source>
        <dbReference type="ARBA" id="ARBA00007077"/>
    </source>
</evidence>
<reference evidence="10 11" key="1">
    <citation type="journal article" date="2024" name="J. Plant Pathol.">
        <title>Sequence and assembly of the genome of Seiridium unicorne, isolate CBS 538.82, causal agent of cypress canker disease.</title>
        <authorList>
            <person name="Scali E."/>
            <person name="Rocca G.D."/>
            <person name="Danti R."/>
            <person name="Garbelotto M."/>
            <person name="Barberini S."/>
            <person name="Baroncelli R."/>
            <person name="Emiliani G."/>
        </authorList>
    </citation>
    <scope>NUCLEOTIDE SEQUENCE [LARGE SCALE GENOMIC DNA]</scope>
    <source>
        <strain evidence="10 11">BM-138-508</strain>
    </source>
</reference>
<evidence type="ECO:0000256" key="6">
    <source>
        <dbReference type="ARBA" id="ARBA00023242"/>
    </source>
</evidence>
<dbReference type="Proteomes" id="UP001408356">
    <property type="component" value="Unassembled WGS sequence"/>
</dbReference>
<dbReference type="PANTHER" id="PTHR23236:SF25">
    <property type="entry name" value="RNA-BINDING PROTEIN 34"/>
    <property type="match status" value="1"/>
</dbReference>
<dbReference type="Pfam" id="PF00076">
    <property type="entry name" value="RRM_1"/>
    <property type="match status" value="1"/>
</dbReference>
<feature type="compositionally biased region" description="Acidic residues" evidence="8">
    <location>
        <begin position="88"/>
        <end position="97"/>
    </location>
</feature>
<feature type="compositionally biased region" description="Basic and acidic residues" evidence="8">
    <location>
        <begin position="538"/>
        <end position="554"/>
    </location>
</feature>
<dbReference type="SMART" id="SM00360">
    <property type="entry name" value="RRM"/>
    <property type="match status" value="2"/>
</dbReference>
<name>A0ABR2UTY5_9PEZI</name>
<comment type="similarity">
    <text evidence="3">Belongs to the RRM RBM34 family.</text>
</comment>
<feature type="compositionally biased region" description="Basic residues" evidence="8">
    <location>
        <begin position="555"/>
        <end position="573"/>
    </location>
</feature>
<comment type="caution">
    <text evidence="10">The sequence shown here is derived from an EMBL/GenBank/DDBJ whole genome shotgun (WGS) entry which is preliminary data.</text>
</comment>
<evidence type="ECO:0000256" key="2">
    <source>
        <dbReference type="ARBA" id="ARBA00004604"/>
    </source>
</evidence>
<gene>
    <name evidence="10" type="ORF">SUNI508_08324</name>
</gene>
<organism evidence="10 11">
    <name type="scientific">Seiridium unicorne</name>
    <dbReference type="NCBI Taxonomy" id="138068"/>
    <lineage>
        <taxon>Eukaryota</taxon>
        <taxon>Fungi</taxon>
        <taxon>Dikarya</taxon>
        <taxon>Ascomycota</taxon>
        <taxon>Pezizomycotina</taxon>
        <taxon>Sordariomycetes</taxon>
        <taxon>Xylariomycetidae</taxon>
        <taxon>Amphisphaeriales</taxon>
        <taxon>Sporocadaceae</taxon>
        <taxon>Seiridium</taxon>
    </lineage>
</organism>
<proteinExistence type="inferred from homology"/>
<evidence type="ECO:0000313" key="10">
    <source>
        <dbReference type="EMBL" id="KAK9418130.1"/>
    </source>
</evidence>
<feature type="compositionally biased region" description="Acidic residues" evidence="8">
    <location>
        <begin position="54"/>
        <end position="82"/>
    </location>
</feature>
<dbReference type="InterPro" id="IPR000504">
    <property type="entry name" value="RRM_dom"/>
</dbReference>
<feature type="region of interest" description="Disordered" evidence="8">
    <location>
        <begin position="463"/>
        <end position="584"/>
    </location>
</feature>